<protein>
    <recommendedName>
        <fullName evidence="1">alkaline phosphatase</fullName>
        <ecNumber evidence="1">3.1.3.1</ecNumber>
    </recommendedName>
</protein>
<proteinExistence type="predicted"/>
<gene>
    <name evidence="3" type="ORF">PoB_004275800</name>
</gene>
<name>A0AAV4B9K3_9GAST</name>
<evidence type="ECO:0000256" key="1">
    <source>
        <dbReference type="ARBA" id="ARBA00012647"/>
    </source>
</evidence>
<evidence type="ECO:0000313" key="4">
    <source>
        <dbReference type="Proteomes" id="UP000735302"/>
    </source>
</evidence>
<dbReference type="EMBL" id="BLXT01004654">
    <property type="protein sequence ID" value="GFO16253.1"/>
    <property type="molecule type" value="Genomic_DNA"/>
</dbReference>
<feature type="binding site" evidence="2">
    <location>
        <position position="37"/>
    </location>
    <ligand>
        <name>Zn(2+)</name>
        <dbReference type="ChEBI" id="CHEBI:29105"/>
        <label>2</label>
    </ligand>
</feature>
<keyword evidence="2" id="KW-0479">Metal-binding</keyword>
<dbReference type="AlphaFoldDB" id="A0AAV4B9K3"/>
<evidence type="ECO:0000313" key="3">
    <source>
        <dbReference type="EMBL" id="GFO16253.1"/>
    </source>
</evidence>
<dbReference type="GO" id="GO:0046872">
    <property type="term" value="F:metal ion binding"/>
    <property type="evidence" value="ECO:0007669"/>
    <property type="project" value="UniProtKB-KW"/>
</dbReference>
<dbReference type="PANTHER" id="PTHR11596">
    <property type="entry name" value="ALKALINE PHOSPHATASE"/>
    <property type="match status" value="1"/>
</dbReference>
<accession>A0AAV4B9K3</accession>
<dbReference type="Pfam" id="PF00245">
    <property type="entry name" value="Alk_phosphatase"/>
    <property type="match status" value="1"/>
</dbReference>
<keyword evidence="4" id="KW-1185">Reference proteome</keyword>
<keyword evidence="2" id="KW-0862">Zinc</keyword>
<dbReference type="InterPro" id="IPR017850">
    <property type="entry name" value="Alkaline_phosphatase_core_sf"/>
</dbReference>
<dbReference type="InterPro" id="IPR001952">
    <property type="entry name" value="Alkaline_phosphatase"/>
</dbReference>
<dbReference type="EC" id="3.1.3.1" evidence="1"/>
<comment type="caution">
    <text evidence="3">The sequence shown here is derived from an EMBL/GenBank/DDBJ whole genome shotgun (WGS) entry which is preliminary data.</text>
</comment>
<organism evidence="3 4">
    <name type="scientific">Plakobranchus ocellatus</name>
    <dbReference type="NCBI Taxonomy" id="259542"/>
    <lineage>
        <taxon>Eukaryota</taxon>
        <taxon>Metazoa</taxon>
        <taxon>Spiralia</taxon>
        <taxon>Lophotrochozoa</taxon>
        <taxon>Mollusca</taxon>
        <taxon>Gastropoda</taxon>
        <taxon>Heterobranchia</taxon>
        <taxon>Euthyneura</taxon>
        <taxon>Panpulmonata</taxon>
        <taxon>Sacoglossa</taxon>
        <taxon>Placobranchoidea</taxon>
        <taxon>Plakobranchidae</taxon>
        <taxon>Plakobranchus</taxon>
    </lineage>
</organism>
<evidence type="ECO:0000256" key="2">
    <source>
        <dbReference type="PIRSR" id="PIRSR601952-2"/>
    </source>
</evidence>
<dbReference type="GO" id="GO:0004035">
    <property type="term" value="F:alkaline phosphatase activity"/>
    <property type="evidence" value="ECO:0007669"/>
    <property type="project" value="UniProtKB-EC"/>
</dbReference>
<dbReference type="SUPFAM" id="SSF53649">
    <property type="entry name" value="Alkaline phosphatase-like"/>
    <property type="match status" value="1"/>
</dbReference>
<sequence length="115" mass="12620">MKLTVYSLPLFFPLSYRVQAGVNHLQDAAVLMSSETHSAEDVAIYATGPQSFLYTGTHEQSYIPLAMAYASCIGPYAEGKLACAKYEVLPHNPDPTPCLPQVNHLKPSEMQAVYN</sequence>
<dbReference type="Proteomes" id="UP000735302">
    <property type="component" value="Unassembled WGS sequence"/>
</dbReference>
<reference evidence="3 4" key="1">
    <citation type="journal article" date="2021" name="Elife">
        <title>Chloroplast acquisition without the gene transfer in kleptoplastic sea slugs, Plakobranchus ocellatus.</title>
        <authorList>
            <person name="Maeda T."/>
            <person name="Takahashi S."/>
            <person name="Yoshida T."/>
            <person name="Shimamura S."/>
            <person name="Takaki Y."/>
            <person name="Nagai Y."/>
            <person name="Toyoda A."/>
            <person name="Suzuki Y."/>
            <person name="Arimoto A."/>
            <person name="Ishii H."/>
            <person name="Satoh N."/>
            <person name="Nishiyama T."/>
            <person name="Hasebe M."/>
            <person name="Maruyama T."/>
            <person name="Minagawa J."/>
            <person name="Obokata J."/>
            <person name="Shigenobu S."/>
        </authorList>
    </citation>
    <scope>NUCLEOTIDE SEQUENCE [LARGE SCALE GENOMIC DNA]</scope>
</reference>
<dbReference type="PANTHER" id="PTHR11596:SF94">
    <property type="entry name" value="ALKALINE PHOSPHATASE"/>
    <property type="match status" value="1"/>
</dbReference>
<comment type="cofactor">
    <cofactor evidence="2">
        <name>Zn(2+)</name>
        <dbReference type="ChEBI" id="CHEBI:29105"/>
    </cofactor>
    <text evidence="2">Binds 2 Zn(2+) ions.</text>
</comment>
<dbReference type="Gene3D" id="3.40.720.10">
    <property type="entry name" value="Alkaline Phosphatase, subunit A"/>
    <property type="match status" value="1"/>
</dbReference>